<reference evidence="3 4" key="1">
    <citation type="submission" date="2020-05" db="EMBL/GenBank/DDBJ databases">
        <title>WGS assembly of Panicum virgatum.</title>
        <authorList>
            <person name="Lovell J.T."/>
            <person name="Jenkins J."/>
            <person name="Shu S."/>
            <person name="Juenger T.E."/>
            <person name="Schmutz J."/>
        </authorList>
    </citation>
    <scope>NUCLEOTIDE SEQUENCE [LARGE SCALE GENOMIC DNA]</scope>
    <source>
        <strain evidence="4">cv. AP13</strain>
    </source>
</reference>
<dbReference type="PANTHER" id="PTHR33889:SF7">
    <property type="entry name" value="OS04G0681850 PROTEIN"/>
    <property type="match status" value="1"/>
</dbReference>
<protein>
    <recommendedName>
        <fullName evidence="2">HTH iclR-type domain-containing protein</fullName>
    </recommendedName>
</protein>
<feature type="signal peptide" evidence="1">
    <location>
        <begin position="1"/>
        <end position="17"/>
    </location>
</feature>
<dbReference type="AlphaFoldDB" id="A0A8T0V705"/>
<keyword evidence="4" id="KW-1185">Reference proteome</keyword>
<name>A0A8T0V705_PANVG</name>
<evidence type="ECO:0000313" key="3">
    <source>
        <dbReference type="EMBL" id="KAG2632521.1"/>
    </source>
</evidence>
<comment type="caution">
    <text evidence="3">The sequence shown here is derived from an EMBL/GenBank/DDBJ whole genome shotgun (WGS) entry which is preliminary data.</text>
</comment>
<proteinExistence type="predicted"/>
<keyword evidence="1" id="KW-0732">Signal</keyword>
<gene>
    <name evidence="3" type="ORF">PVAP13_2NG117692</name>
</gene>
<dbReference type="GO" id="GO:0006355">
    <property type="term" value="P:regulation of DNA-templated transcription"/>
    <property type="evidence" value="ECO:0007669"/>
    <property type="project" value="InterPro"/>
</dbReference>
<accession>A0A8T0V705</accession>
<sequence>MCLWLWMFLSDVCSPYGRKAKKGRNACCHKQESGALWTKKIELPMESITAIPFQDRTTLEDLARRLGVSKSHVHRLLKEGKIERHSSAIKPFLTL</sequence>
<dbReference type="Pfam" id="PF09339">
    <property type="entry name" value="HTH_IclR"/>
    <property type="match status" value="1"/>
</dbReference>
<feature type="domain" description="HTH iclR-type" evidence="2">
    <location>
        <begin position="56"/>
        <end position="78"/>
    </location>
</feature>
<feature type="chain" id="PRO_5035776952" description="HTH iclR-type domain-containing protein" evidence="1">
    <location>
        <begin position="18"/>
        <end position="95"/>
    </location>
</feature>
<dbReference type="PANTHER" id="PTHR33889">
    <property type="entry name" value="OS04G0681850 PROTEIN"/>
    <property type="match status" value="1"/>
</dbReference>
<evidence type="ECO:0000256" key="1">
    <source>
        <dbReference type="SAM" id="SignalP"/>
    </source>
</evidence>
<dbReference type="GO" id="GO:0003677">
    <property type="term" value="F:DNA binding"/>
    <property type="evidence" value="ECO:0007669"/>
    <property type="project" value="InterPro"/>
</dbReference>
<evidence type="ECO:0000259" key="2">
    <source>
        <dbReference type="Pfam" id="PF09339"/>
    </source>
</evidence>
<organism evidence="3 4">
    <name type="scientific">Panicum virgatum</name>
    <name type="common">Blackwell switchgrass</name>
    <dbReference type="NCBI Taxonomy" id="38727"/>
    <lineage>
        <taxon>Eukaryota</taxon>
        <taxon>Viridiplantae</taxon>
        <taxon>Streptophyta</taxon>
        <taxon>Embryophyta</taxon>
        <taxon>Tracheophyta</taxon>
        <taxon>Spermatophyta</taxon>
        <taxon>Magnoliopsida</taxon>
        <taxon>Liliopsida</taxon>
        <taxon>Poales</taxon>
        <taxon>Poaceae</taxon>
        <taxon>PACMAD clade</taxon>
        <taxon>Panicoideae</taxon>
        <taxon>Panicodae</taxon>
        <taxon>Paniceae</taxon>
        <taxon>Panicinae</taxon>
        <taxon>Panicum</taxon>
        <taxon>Panicum sect. Hiantes</taxon>
    </lineage>
</organism>
<dbReference type="InterPro" id="IPR036390">
    <property type="entry name" value="WH_DNA-bd_sf"/>
</dbReference>
<evidence type="ECO:0000313" key="4">
    <source>
        <dbReference type="Proteomes" id="UP000823388"/>
    </source>
</evidence>
<dbReference type="EMBL" id="CM029040">
    <property type="protein sequence ID" value="KAG2632521.1"/>
    <property type="molecule type" value="Genomic_DNA"/>
</dbReference>
<dbReference type="InterPro" id="IPR005471">
    <property type="entry name" value="Tscrpt_reg_IclR_N"/>
</dbReference>
<dbReference type="SUPFAM" id="SSF46785">
    <property type="entry name" value="Winged helix' DNA-binding domain"/>
    <property type="match status" value="1"/>
</dbReference>
<dbReference type="Proteomes" id="UP000823388">
    <property type="component" value="Chromosome 2N"/>
</dbReference>